<dbReference type="InterPro" id="IPR015590">
    <property type="entry name" value="Aldehyde_DH_dom"/>
</dbReference>
<dbReference type="CDD" id="cd07079">
    <property type="entry name" value="ALDH_F18-19_ProA-GPR"/>
    <property type="match status" value="1"/>
</dbReference>
<dbReference type="Gene3D" id="3.40.605.10">
    <property type="entry name" value="Aldehyde Dehydrogenase, Chain A, domain 1"/>
    <property type="match status" value="1"/>
</dbReference>
<keyword evidence="2 7" id="KW-0028">Amino-acid biosynthesis</keyword>
<name>A0ABN2XEG3_9MICC</name>
<gene>
    <name evidence="7" type="primary">proA</name>
    <name evidence="9" type="ORF">GCM10009824_03610</name>
</gene>
<reference evidence="9 10" key="1">
    <citation type="journal article" date="2019" name="Int. J. Syst. Evol. Microbiol.">
        <title>The Global Catalogue of Microorganisms (GCM) 10K type strain sequencing project: providing services to taxonomists for standard genome sequencing and annotation.</title>
        <authorList>
            <consortium name="The Broad Institute Genomics Platform"/>
            <consortium name="The Broad Institute Genome Sequencing Center for Infectious Disease"/>
            <person name="Wu L."/>
            <person name="Ma J."/>
        </authorList>
    </citation>
    <scope>NUCLEOTIDE SEQUENCE [LARGE SCALE GENOMIC DNA]</scope>
    <source>
        <strain evidence="9 10">JCM 15914</strain>
    </source>
</reference>
<dbReference type="InterPro" id="IPR016163">
    <property type="entry name" value="Ald_DH_C"/>
</dbReference>
<keyword evidence="4 7" id="KW-0521">NADP</keyword>
<dbReference type="Gene3D" id="3.40.309.10">
    <property type="entry name" value="Aldehyde Dehydrogenase, Chain A, domain 2"/>
    <property type="match status" value="1"/>
</dbReference>
<sequence length="435" mass="46337">MAEKDTSVLTAQETFGEDPVVGVGLMADDARQAARGLARAPRAWKDRALLLMAQRIEERSDVILEANGKDLERGRQNDISPALLDRLKLDPARIKGLAEALRELAALPDPVGTIVRGQTLANGLRMRQMRVPMGVVGVIYEARPNVTVDIAGIAVKSGNAAMLRGGSAALESNRALVGILRDALADAKLPVDSVQTVDDYGRDGANALMGARGKVDVLVPRGGRGLIQAVVKNATVPVIETGEGNVHVFIDESADPQMAEKIAVNSKTHRTSACNSAETLLLHSKSEAGKQVLAALDKAGVKLHVDERAAELLPPGSDHLQATEEDWETEYLGMEMAVKVVDSLDEALDHIVKYSTGHTESIVTNNLANAERFTAENDSAAVMVNASTRFTDGGEFGLGAEVGISTQKMHARGPMGLEELTTTKWVVQGDGHVRS</sequence>
<comment type="catalytic activity">
    <reaction evidence="6 7">
        <text>L-glutamate 5-semialdehyde + phosphate + NADP(+) = L-glutamyl 5-phosphate + NADPH + H(+)</text>
        <dbReference type="Rhea" id="RHEA:19541"/>
        <dbReference type="ChEBI" id="CHEBI:15378"/>
        <dbReference type="ChEBI" id="CHEBI:43474"/>
        <dbReference type="ChEBI" id="CHEBI:57783"/>
        <dbReference type="ChEBI" id="CHEBI:58066"/>
        <dbReference type="ChEBI" id="CHEBI:58274"/>
        <dbReference type="ChEBI" id="CHEBI:58349"/>
        <dbReference type="EC" id="1.2.1.41"/>
    </reaction>
</comment>
<feature type="domain" description="Aldehyde dehydrogenase" evidence="8">
    <location>
        <begin position="27"/>
        <end position="305"/>
    </location>
</feature>
<evidence type="ECO:0000256" key="4">
    <source>
        <dbReference type="ARBA" id="ARBA00022857"/>
    </source>
</evidence>
<evidence type="ECO:0000259" key="8">
    <source>
        <dbReference type="Pfam" id="PF00171"/>
    </source>
</evidence>
<evidence type="ECO:0000256" key="1">
    <source>
        <dbReference type="ARBA" id="ARBA00004985"/>
    </source>
</evidence>
<keyword evidence="7" id="KW-0963">Cytoplasm</keyword>
<comment type="subcellular location">
    <subcellularLocation>
        <location evidence="7">Cytoplasm</location>
    </subcellularLocation>
</comment>
<comment type="similarity">
    <text evidence="7">Belongs to the gamma-glutamyl phosphate reductase family.</text>
</comment>
<evidence type="ECO:0000256" key="2">
    <source>
        <dbReference type="ARBA" id="ARBA00022605"/>
    </source>
</evidence>
<dbReference type="Pfam" id="PF00171">
    <property type="entry name" value="Aldedh"/>
    <property type="match status" value="1"/>
</dbReference>
<comment type="function">
    <text evidence="7">Catalyzes the NADPH-dependent reduction of L-glutamate 5-phosphate into L-glutamate 5-semialdehyde and phosphate. The product spontaneously undergoes cyclization to form 1-pyrroline-5-carboxylate.</text>
</comment>
<dbReference type="Proteomes" id="UP001500166">
    <property type="component" value="Unassembled WGS sequence"/>
</dbReference>
<comment type="pathway">
    <text evidence="1 7">Amino-acid biosynthesis; L-proline biosynthesis; L-glutamate 5-semialdehyde from L-glutamate: step 2/2.</text>
</comment>
<dbReference type="NCBIfam" id="TIGR00407">
    <property type="entry name" value="proA"/>
    <property type="match status" value="1"/>
</dbReference>
<protein>
    <recommendedName>
        <fullName evidence="7">Gamma-glutamyl phosphate reductase</fullName>
        <shortName evidence="7">GPR</shortName>
        <ecNumber evidence="7">1.2.1.41</ecNumber>
    </recommendedName>
    <alternativeName>
        <fullName evidence="7">Glutamate-5-semialdehyde dehydrogenase</fullName>
    </alternativeName>
    <alternativeName>
        <fullName evidence="7">Glutamyl-gamma-semialdehyde dehydrogenase</fullName>
        <shortName evidence="7">GSA dehydrogenase</shortName>
    </alternativeName>
</protein>
<dbReference type="InterPro" id="IPR016161">
    <property type="entry name" value="Ald_DH/histidinol_DH"/>
</dbReference>
<evidence type="ECO:0000256" key="3">
    <source>
        <dbReference type="ARBA" id="ARBA00022650"/>
    </source>
</evidence>
<keyword evidence="10" id="KW-1185">Reference proteome</keyword>
<dbReference type="InterPro" id="IPR012134">
    <property type="entry name" value="Glu-5-SA_DH"/>
</dbReference>
<keyword evidence="5 7" id="KW-0560">Oxidoreductase</keyword>
<evidence type="ECO:0000256" key="7">
    <source>
        <dbReference type="HAMAP-Rule" id="MF_00412"/>
    </source>
</evidence>
<evidence type="ECO:0000313" key="9">
    <source>
        <dbReference type="EMBL" id="GAA2109527.1"/>
    </source>
</evidence>
<organism evidence="9 10">
    <name type="scientific">Kocuria atrinae</name>
    <dbReference type="NCBI Taxonomy" id="592377"/>
    <lineage>
        <taxon>Bacteria</taxon>
        <taxon>Bacillati</taxon>
        <taxon>Actinomycetota</taxon>
        <taxon>Actinomycetes</taxon>
        <taxon>Micrococcales</taxon>
        <taxon>Micrococcaceae</taxon>
        <taxon>Kocuria</taxon>
    </lineage>
</organism>
<comment type="caution">
    <text evidence="9">The sequence shown here is derived from an EMBL/GenBank/DDBJ whole genome shotgun (WGS) entry which is preliminary data.</text>
</comment>
<dbReference type="EC" id="1.2.1.41" evidence="7"/>
<dbReference type="InterPro" id="IPR020593">
    <property type="entry name" value="G-glutamylP_reductase_CS"/>
</dbReference>
<dbReference type="SUPFAM" id="SSF53720">
    <property type="entry name" value="ALDH-like"/>
    <property type="match status" value="1"/>
</dbReference>
<dbReference type="PANTHER" id="PTHR11063:SF8">
    <property type="entry name" value="DELTA-1-PYRROLINE-5-CARBOXYLATE SYNTHASE"/>
    <property type="match status" value="1"/>
</dbReference>
<evidence type="ECO:0000256" key="5">
    <source>
        <dbReference type="ARBA" id="ARBA00023002"/>
    </source>
</evidence>
<dbReference type="PROSITE" id="PS01223">
    <property type="entry name" value="PROA"/>
    <property type="match status" value="1"/>
</dbReference>
<keyword evidence="3 7" id="KW-0641">Proline biosynthesis</keyword>
<dbReference type="HAMAP" id="MF_00412">
    <property type="entry name" value="ProA"/>
    <property type="match status" value="1"/>
</dbReference>
<accession>A0ABN2XEG3</accession>
<evidence type="ECO:0000313" key="10">
    <source>
        <dbReference type="Proteomes" id="UP001500166"/>
    </source>
</evidence>
<dbReference type="PANTHER" id="PTHR11063">
    <property type="entry name" value="GLUTAMATE SEMIALDEHYDE DEHYDROGENASE"/>
    <property type="match status" value="1"/>
</dbReference>
<dbReference type="NCBIfam" id="NF001221">
    <property type="entry name" value="PRK00197.1"/>
    <property type="match status" value="1"/>
</dbReference>
<dbReference type="EMBL" id="BAAAQA010000002">
    <property type="protein sequence ID" value="GAA2109527.1"/>
    <property type="molecule type" value="Genomic_DNA"/>
</dbReference>
<dbReference type="InterPro" id="IPR000965">
    <property type="entry name" value="GPR_dom"/>
</dbReference>
<dbReference type="InterPro" id="IPR016162">
    <property type="entry name" value="Ald_DH_N"/>
</dbReference>
<evidence type="ECO:0000256" key="6">
    <source>
        <dbReference type="ARBA" id="ARBA00049024"/>
    </source>
</evidence>
<dbReference type="PIRSF" id="PIRSF000151">
    <property type="entry name" value="GPR"/>
    <property type="match status" value="1"/>
</dbReference>
<proteinExistence type="inferred from homology"/>